<organism evidence="2 3">
    <name type="scientific">Neonectria ditissima</name>
    <dbReference type="NCBI Taxonomy" id="78410"/>
    <lineage>
        <taxon>Eukaryota</taxon>
        <taxon>Fungi</taxon>
        <taxon>Dikarya</taxon>
        <taxon>Ascomycota</taxon>
        <taxon>Pezizomycotina</taxon>
        <taxon>Sordariomycetes</taxon>
        <taxon>Hypocreomycetidae</taxon>
        <taxon>Hypocreales</taxon>
        <taxon>Nectriaceae</taxon>
        <taxon>Neonectria</taxon>
    </lineage>
</organism>
<comment type="caution">
    <text evidence="2">The sequence shown here is derived from an EMBL/GenBank/DDBJ whole genome shotgun (WGS) entry which is preliminary data.</text>
</comment>
<protein>
    <submittedName>
        <fullName evidence="2">Uncharacterized protein</fullName>
    </submittedName>
</protein>
<keyword evidence="1" id="KW-0732">Signal</keyword>
<accession>A0A0P7BJD4</accession>
<dbReference type="AlphaFoldDB" id="A0A0P7BJD4"/>
<reference evidence="2 3" key="1">
    <citation type="submission" date="2015-09" db="EMBL/GenBank/DDBJ databases">
        <title>Draft genome of a European isolate of the apple canker pathogen Neonectria ditissima.</title>
        <authorList>
            <person name="Gomez-Cortecero A."/>
            <person name="Harrison R.J."/>
            <person name="Armitage A.D."/>
        </authorList>
    </citation>
    <scope>NUCLEOTIDE SEQUENCE [LARGE SCALE GENOMIC DNA]</scope>
    <source>
        <strain evidence="2 3">R09/05</strain>
    </source>
</reference>
<sequence length="351" mass="37911">MAPSCFVSRGTLLALLSITSSAHGTLNQHPLAEDAPKINDGPLYPSRDALMTTYLDPKYPCVPERNQPVVELDIPVNTCASANFTMDNNVLLEYPGLCEGGVRAPYLALFPSNDCTGDHVHPGWQLGGMGPGHCLSKSVWGLSPSLDPPVGQWSIMLRCDDNVSISETRDMVQISLPQRPPVVEKPEKPRPTSASVSDSACFIPELGMAGHPKFIFQRPGPDLCVNVAPWHQLKVYRSALCPDGTEAPLARWMGSDCTGESVNDEAADIGTECITMGEDYETSYAFVCTGDVRSGKVEQSLFPDDDGEQIHVHYSFGDPYQEVSVKSSAAGNRVWATSSVSLLVILILSLS</sequence>
<evidence type="ECO:0000313" key="3">
    <source>
        <dbReference type="Proteomes" id="UP000050424"/>
    </source>
</evidence>
<gene>
    <name evidence="2" type="ORF">AK830_g1255</name>
</gene>
<feature type="chain" id="PRO_5006135883" evidence="1">
    <location>
        <begin position="25"/>
        <end position="351"/>
    </location>
</feature>
<dbReference type="Proteomes" id="UP000050424">
    <property type="component" value="Unassembled WGS sequence"/>
</dbReference>
<proteinExistence type="predicted"/>
<evidence type="ECO:0000313" key="2">
    <source>
        <dbReference type="EMBL" id="KPM45299.1"/>
    </source>
</evidence>
<name>A0A0P7BJD4_9HYPO</name>
<keyword evidence="3" id="KW-1185">Reference proteome</keyword>
<dbReference type="EMBL" id="LKCW01000009">
    <property type="protein sequence ID" value="KPM45299.1"/>
    <property type="molecule type" value="Genomic_DNA"/>
</dbReference>
<evidence type="ECO:0000256" key="1">
    <source>
        <dbReference type="SAM" id="SignalP"/>
    </source>
</evidence>
<dbReference type="OrthoDB" id="4767222at2759"/>
<feature type="signal peptide" evidence="1">
    <location>
        <begin position="1"/>
        <end position="24"/>
    </location>
</feature>